<feature type="chain" id="PRO_5007881290" evidence="1">
    <location>
        <begin position="22"/>
        <end position="270"/>
    </location>
</feature>
<evidence type="ECO:0000313" key="3">
    <source>
        <dbReference type="Proteomes" id="UP000076863"/>
    </source>
</evidence>
<dbReference type="GO" id="GO:0003676">
    <property type="term" value="F:nucleic acid binding"/>
    <property type="evidence" value="ECO:0007669"/>
    <property type="project" value="InterPro"/>
</dbReference>
<dbReference type="EMBL" id="AZHA01000081">
    <property type="protein sequence ID" value="OAA33901.1"/>
    <property type="molecule type" value="Genomic_DNA"/>
</dbReference>
<accession>A0A166VPU1</accession>
<organism evidence="2 3">
    <name type="scientific">Beauveria brongniartii RCEF 3172</name>
    <dbReference type="NCBI Taxonomy" id="1081107"/>
    <lineage>
        <taxon>Eukaryota</taxon>
        <taxon>Fungi</taxon>
        <taxon>Dikarya</taxon>
        <taxon>Ascomycota</taxon>
        <taxon>Pezizomycotina</taxon>
        <taxon>Sordariomycetes</taxon>
        <taxon>Hypocreomycetidae</taxon>
        <taxon>Hypocreales</taxon>
        <taxon>Cordycipitaceae</taxon>
        <taxon>Beauveria</taxon>
        <taxon>Beauveria brongniartii</taxon>
    </lineage>
</organism>
<dbReference type="InterPro" id="IPR012337">
    <property type="entry name" value="RNaseH-like_sf"/>
</dbReference>
<name>A0A166VPU1_9HYPO</name>
<evidence type="ECO:0000256" key="1">
    <source>
        <dbReference type="SAM" id="SignalP"/>
    </source>
</evidence>
<keyword evidence="1" id="KW-0732">Signal</keyword>
<dbReference type="Gene3D" id="3.30.420.10">
    <property type="entry name" value="Ribonuclease H-like superfamily/Ribonuclease H"/>
    <property type="match status" value="1"/>
</dbReference>
<dbReference type="Proteomes" id="UP000076863">
    <property type="component" value="Unassembled WGS sequence"/>
</dbReference>
<dbReference type="InterPro" id="IPR036397">
    <property type="entry name" value="RNaseH_sf"/>
</dbReference>
<comment type="caution">
    <text evidence="2">The sequence shown here is derived from an EMBL/GenBank/DDBJ whole genome shotgun (WGS) entry which is preliminary data.</text>
</comment>
<dbReference type="SUPFAM" id="SSF53098">
    <property type="entry name" value="Ribonuclease H-like"/>
    <property type="match status" value="1"/>
</dbReference>
<protein>
    <submittedName>
        <fullName evidence="2">Zinc knuckle domain protein</fullName>
    </submittedName>
</protein>
<reference evidence="2 3" key="1">
    <citation type="journal article" date="2016" name="Genome Biol. Evol.">
        <title>Divergent and convergent evolution of fungal pathogenicity.</title>
        <authorList>
            <person name="Shang Y."/>
            <person name="Xiao G."/>
            <person name="Zheng P."/>
            <person name="Cen K."/>
            <person name="Zhan S."/>
            <person name="Wang C."/>
        </authorList>
    </citation>
    <scope>NUCLEOTIDE SEQUENCE [LARGE SCALE GENOMIC DNA]</scope>
    <source>
        <strain evidence="2 3">RCEF 3172</strain>
    </source>
</reference>
<keyword evidence="3" id="KW-1185">Reference proteome</keyword>
<feature type="signal peptide" evidence="1">
    <location>
        <begin position="1"/>
        <end position="21"/>
    </location>
</feature>
<gene>
    <name evidence="2" type="ORF">BBO_09416</name>
</gene>
<evidence type="ECO:0000313" key="2">
    <source>
        <dbReference type="EMBL" id="OAA33901.1"/>
    </source>
</evidence>
<dbReference type="AlphaFoldDB" id="A0A166VPU1"/>
<dbReference type="OrthoDB" id="5082906at2759"/>
<proteinExistence type="predicted"/>
<sequence length="270" mass="29407">MEATATKRLFALSALASSTWGVELVNLRQAYKAMIIPQMLYGCSAWQKPIGGRRSRGSDMVAVIRKIQRRAAQIITGAFRTTAGAAVDVEAHLLPVQQQMEQTALEAAMRIRTSPLYDDMASTSDPGLAPLDQLSNILERKYGVQLSQLEKRRPHIVPPWWSPPFIRINESANDAIKEHDATAPDTVRIYTDGSGIDGHVGAAAVLVQNDGNYTTRTEYLGTSDRSTVYAAELRGLVLALYHYFAASLVADTGAPMLSLMSPCSCDALPL</sequence>